<dbReference type="Pfam" id="PF03829">
    <property type="entry name" value="PTSIIA_gutA"/>
    <property type="match status" value="1"/>
</dbReference>
<reference evidence="1" key="1">
    <citation type="submission" date="2019-11" db="EMBL/GenBank/DDBJ databases">
        <authorList>
            <person name="Feng L."/>
        </authorList>
    </citation>
    <scope>NUCLEOTIDE SEQUENCE</scope>
    <source>
        <strain evidence="1">AcaccaeLFYP115</strain>
    </source>
</reference>
<dbReference type="PROSITE" id="PS51097">
    <property type="entry name" value="PTS_EIIA_TYPE_5"/>
    <property type="match status" value="1"/>
</dbReference>
<dbReference type="PANTHER" id="PTHR40398">
    <property type="entry name" value="PTS SYSTEM GLUCITOL/SORBITOL-SPECIFIC EIIA COMPONENT"/>
    <property type="match status" value="1"/>
</dbReference>
<gene>
    <name evidence="1" type="ORF">ACLFYP115_00580</name>
</gene>
<evidence type="ECO:0000313" key="1">
    <source>
        <dbReference type="EMBL" id="VYS82951.1"/>
    </source>
</evidence>
<sequence>MKYFTRIQKLGKDSLTFLGDPESNFIILFNDNAPPAFEDLCVLHTIEELRANIEPGDMMLINEKGFEVTAVGTEANETLRGLGHCTVSFKGGPEAERPGCIMVEAVKGEEPLTSADFAPGNTIEFI</sequence>
<dbReference type="GO" id="GO:0009401">
    <property type="term" value="P:phosphoenolpyruvate-dependent sugar phosphotransferase system"/>
    <property type="evidence" value="ECO:0007669"/>
    <property type="project" value="InterPro"/>
</dbReference>
<dbReference type="SUPFAM" id="SSF141530">
    <property type="entry name" value="PTSIIA/GutA-like"/>
    <property type="match status" value="1"/>
</dbReference>
<dbReference type="InterPro" id="IPR004716">
    <property type="entry name" value="PTS_IIA_glucitol/sorbitol-sp"/>
</dbReference>
<dbReference type="PANTHER" id="PTHR40398:SF1">
    <property type="entry name" value="PTS SYSTEM GLUCITOL_SORBITOL-SPECIFIC EIIA COMPONENT"/>
    <property type="match status" value="1"/>
</dbReference>
<proteinExistence type="predicted"/>
<dbReference type="InterPro" id="IPR036665">
    <property type="entry name" value="PTS_IIA_glucitol/sorbitol_sf"/>
</dbReference>
<dbReference type="AlphaFoldDB" id="A0A6N2RS46"/>
<protein>
    <submittedName>
        <fullName evidence="1">PTS system glucitol/sorbitol-specific transporter subunit IIA</fullName>
    </submittedName>
</protein>
<accession>A0A6N2RS46</accession>
<name>A0A6N2RS46_9FIRM</name>
<dbReference type="GO" id="GO:0005737">
    <property type="term" value="C:cytoplasm"/>
    <property type="evidence" value="ECO:0007669"/>
    <property type="project" value="InterPro"/>
</dbReference>
<dbReference type="RefSeq" id="WP_156340288.1">
    <property type="nucleotide sequence ID" value="NZ_CACRSQ010000002.1"/>
</dbReference>
<organism evidence="1">
    <name type="scientific">Anaerostipes caccae</name>
    <dbReference type="NCBI Taxonomy" id="105841"/>
    <lineage>
        <taxon>Bacteria</taxon>
        <taxon>Bacillati</taxon>
        <taxon>Bacillota</taxon>
        <taxon>Clostridia</taxon>
        <taxon>Lachnospirales</taxon>
        <taxon>Lachnospiraceae</taxon>
        <taxon>Anaerostipes</taxon>
    </lineage>
</organism>
<dbReference type="GO" id="GO:0016301">
    <property type="term" value="F:kinase activity"/>
    <property type="evidence" value="ECO:0007669"/>
    <property type="project" value="TreeGrafter"/>
</dbReference>
<dbReference type="GO" id="GO:0008982">
    <property type="term" value="F:protein-N(PI)-phosphohistidine-sugar phosphotransferase activity"/>
    <property type="evidence" value="ECO:0007669"/>
    <property type="project" value="InterPro"/>
</dbReference>
<dbReference type="Gene3D" id="2.40.33.40">
    <property type="entry name" value="Phosphotransferase system, glucitol/sorbitol-specific IIA component"/>
    <property type="match status" value="1"/>
</dbReference>
<dbReference type="EMBL" id="CACRSQ010000002">
    <property type="protein sequence ID" value="VYS82951.1"/>
    <property type="molecule type" value="Genomic_DNA"/>
</dbReference>